<evidence type="ECO:0000259" key="2">
    <source>
        <dbReference type="Pfam" id="PF09429"/>
    </source>
</evidence>
<dbReference type="AlphaFoldDB" id="A0A3F2RR03"/>
<dbReference type="Proteomes" id="UP000284657">
    <property type="component" value="Unassembled WGS sequence"/>
</dbReference>
<feature type="compositionally biased region" description="Basic and acidic residues" evidence="1">
    <location>
        <begin position="110"/>
        <end position="135"/>
    </location>
</feature>
<feature type="compositionally biased region" description="Pro residues" evidence="1">
    <location>
        <begin position="252"/>
        <end position="265"/>
    </location>
</feature>
<dbReference type="GO" id="GO:0006396">
    <property type="term" value="P:RNA processing"/>
    <property type="evidence" value="ECO:0007669"/>
    <property type="project" value="InterPro"/>
</dbReference>
<evidence type="ECO:0000313" key="3">
    <source>
        <dbReference type="EMBL" id="RLN47752.1"/>
    </source>
</evidence>
<comment type="caution">
    <text evidence="4">The sequence shown here is derived from an EMBL/GenBank/DDBJ whole genome shotgun (WGS) entry which is preliminary data.</text>
</comment>
<evidence type="ECO:0000313" key="4">
    <source>
        <dbReference type="EMBL" id="RLN62597.1"/>
    </source>
</evidence>
<feature type="compositionally biased region" description="Basic and acidic residues" evidence="1">
    <location>
        <begin position="83"/>
        <end position="93"/>
    </location>
</feature>
<evidence type="ECO:0000256" key="1">
    <source>
        <dbReference type="SAM" id="MobiDB-lite"/>
    </source>
</evidence>
<sequence>MELAIVTILQEKTRWVVSKLPFKKLRLKKRSHKAKEATELQPIALAGASKGFTGSSRQCNELKKHRLERQKDKLSKLSSMDTSELKEQLKNLEKQVISNPTDGPTRKRKQELEDTLRAVVKKQKEMAEEERKRQADAPPPPPMSMTELAEANKEKFQNPENSIYYHPTLNPFGAPPPGMPQSVVAPYPISDAPSFTGSRSQEEQELDEEAAELAAESQAQLRSLVPVALRVQRRAAAPHNSTSAVVGNAPSVPAPRRPVMAPVPRPAMLSVGVPPPPPPPRSTTAISNKPAETIDGSVSKEFDTFMEEVKELL</sequence>
<dbReference type="InterPro" id="IPR019007">
    <property type="entry name" value="Wbp11/ELF5/Saf1_N"/>
</dbReference>
<accession>A0A3F2RR03</accession>
<organism evidence="4 5">
    <name type="scientific">Phytophthora kernoviae</name>
    <dbReference type="NCBI Taxonomy" id="325452"/>
    <lineage>
        <taxon>Eukaryota</taxon>
        <taxon>Sar</taxon>
        <taxon>Stramenopiles</taxon>
        <taxon>Oomycota</taxon>
        <taxon>Peronosporomycetes</taxon>
        <taxon>Peronosporales</taxon>
        <taxon>Peronosporaceae</taxon>
        <taxon>Phytophthora</taxon>
    </lineage>
</organism>
<feature type="region of interest" description="Disordered" evidence="1">
    <location>
        <begin position="235"/>
        <end position="295"/>
    </location>
</feature>
<feature type="region of interest" description="Disordered" evidence="1">
    <location>
        <begin position="65"/>
        <end position="213"/>
    </location>
</feature>
<dbReference type="EMBL" id="MBDO02000117">
    <property type="protein sequence ID" value="RLN62597.1"/>
    <property type="molecule type" value="Genomic_DNA"/>
</dbReference>
<dbReference type="EMBL" id="MBAD02002407">
    <property type="protein sequence ID" value="RLN47752.1"/>
    <property type="molecule type" value="Genomic_DNA"/>
</dbReference>
<proteinExistence type="predicted"/>
<gene>
    <name evidence="3" type="ORF">BBJ29_002032</name>
    <name evidence="4" type="ORF">BBP00_00004661</name>
</gene>
<name>A0A3F2RR03_9STRA</name>
<dbReference type="Pfam" id="PF09429">
    <property type="entry name" value="Wbp11"/>
    <property type="match status" value="1"/>
</dbReference>
<protein>
    <recommendedName>
        <fullName evidence="2">Wbp11/ELF5/Saf1 N-terminal domain-containing protein</fullName>
    </recommendedName>
</protein>
<reference evidence="5 6" key="1">
    <citation type="submission" date="2018-07" db="EMBL/GenBank/DDBJ databases">
        <title>Genome sequencing of oomycete isolates from Chile give support for New Zealand origin for Phytophthora kernoviae and make available the first Nothophytophthora sp. genome.</title>
        <authorList>
            <person name="Studholme D.J."/>
            <person name="Sanfuentes E."/>
            <person name="Panda P."/>
            <person name="Hill R."/>
            <person name="Sambles C."/>
            <person name="Grant M."/>
            <person name="Williams N.M."/>
            <person name="Mcdougal R.L."/>
        </authorList>
    </citation>
    <scope>NUCLEOTIDE SEQUENCE [LARGE SCALE GENOMIC DNA]</scope>
    <source>
        <strain evidence="4">Chile6</strain>
        <strain evidence="3">Chile7</strain>
    </source>
</reference>
<evidence type="ECO:0000313" key="5">
    <source>
        <dbReference type="Proteomes" id="UP000277300"/>
    </source>
</evidence>
<evidence type="ECO:0000313" key="6">
    <source>
        <dbReference type="Proteomes" id="UP000284657"/>
    </source>
</evidence>
<dbReference type="OrthoDB" id="205569at2759"/>
<dbReference type="Pfam" id="PF12622">
    <property type="entry name" value="NpwBP"/>
    <property type="match status" value="1"/>
</dbReference>
<dbReference type="Proteomes" id="UP000277300">
    <property type="component" value="Unassembled WGS sequence"/>
</dbReference>
<feature type="domain" description="Wbp11/ELF5/Saf1 N-terminal" evidence="2">
    <location>
        <begin position="61"/>
        <end position="121"/>
    </location>
</feature>